<dbReference type="CDD" id="cd07724">
    <property type="entry name" value="POD-like_MBL-fold"/>
    <property type="match status" value="1"/>
</dbReference>
<keyword evidence="4" id="KW-1185">Reference proteome</keyword>
<dbReference type="GO" id="GO:0050313">
    <property type="term" value="F:sulfur dioxygenase activity"/>
    <property type="evidence" value="ECO:0007669"/>
    <property type="project" value="InterPro"/>
</dbReference>
<keyword evidence="1" id="KW-0479">Metal-binding</keyword>
<dbReference type="AlphaFoldDB" id="A0A1H9J283"/>
<name>A0A1H9J283_9GAMM</name>
<dbReference type="InterPro" id="IPR001279">
    <property type="entry name" value="Metallo-B-lactamas"/>
</dbReference>
<dbReference type="RefSeq" id="WP_091359501.1">
    <property type="nucleotide sequence ID" value="NZ_AP025284.1"/>
</dbReference>
<proteinExistence type="predicted"/>
<dbReference type="Proteomes" id="UP000198749">
    <property type="component" value="Unassembled WGS sequence"/>
</dbReference>
<dbReference type="SUPFAM" id="SSF56281">
    <property type="entry name" value="Metallo-hydrolase/oxidoreductase"/>
    <property type="match status" value="1"/>
</dbReference>
<evidence type="ECO:0000259" key="2">
    <source>
        <dbReference type="SMART" id="SM00849"/>
    </source>
</evidence>
<dbReference type="GO" id="GO:0046872">
    <property type="term" value="F:metal ion binding"/>
    <property type="evidence" value="ECO:0007669"/>
    <property type="project" value="UniProtKB-KW"/>
</dbReference>
<dbReference type="STRING" id="355243.SAMN03080615_02833"/>
<protein>
    <submittedName>
        <fullName evidence="3">Glyoxylase, beta-lactamase superfamily II</fullName>
    </submittedName>
</protein>
<dbReference type="InterPro" id="IPR036866">
    <property type="entry name" value="RibonucZ/Hydroxyglut_hydro"/>
</dbReference>
<sequence>MKPVVETFFDSATSTFSYVLHTGIGSPCAVIDSVLCYKSNSGKTDTEAADKILAFIDMMMLKVEWILETHIHADHLSAASYIRSKAGGLVAVSKQVTEVVSTFSKLFNVEESEYELLSRFDYLFERDETFTIGPLNCKALFSPGHTPACTAYVVEEQMIFVGDTLFMPDVGTARCDFPGGSAEKLYASIRRILAYPDETLLLMCHDYPPTARAYASVTTVAEQREHNIHINDGVSETDFIEQRRSRDKTLDSPRLLFPSVQVNIRAGELPKPESNGLRYLKIPLNFL</sequence>
<feature type="domain" description="Metallo-beta-lactamase" evidence="2">
    <location>
        <begin position="14"/>
        <end position="205"/>
    </location>
</feature>
<dbReference type="Gene3D" id="3.60.15.10">
    <property type="entry name" value="Ribonuclease Z/Hydroxyacylglutathione hydrolase-like"/>
    <property type="match status" value="1"/>
</dbReference>
<dbReference type="EMBL" id="FOGB01000008">
    <property type="protein sequence ID" value="SEQ80888.1"/>
    <property type="molecule type" value="Genomic_DNA"/>
</dbReference>
<evidence type="ECO:0000313" key="4">
    <source>
        <dbReference type="Proteomes" id="UP000198749"/>
    </source>
</evidence>
<dbReference type="PANTHER" id="PTHR43084">
    <property type="entry name" value="PERSULFIDE DIOXYGENASE ETHE1"/>
    <property type="match status" value="1"/>
</dbReference>
<dbReference type="PANTHER" id="PTHR43084:SF1">
    <property type="entry name" value="PERSULFIDE DIOXYGENASE ETHE1, MITOCHONDRIAL"/>
    <property type="match status" value="1"/>
</dbReference>
<dbReference type="InterPro" id="IPR044528">
    <property type="entry name" value="POD-like_MBL-fold"/>
</dbReference>
<organism evidence="3 4">
    <name type="scientific">Amphritea atlantica</name>
    <dbReference type="NCBI Taxonomy" id="355243"/>
    <lineage>
        <taxon>Bacteria</taxon>
        <taxon>Pseudomonadati</taxon>
        <taxon>Pseudomonadota</taxon>
        <taxon>Gammaproteobacteria</taxon>
        <taxon>Oceanospirillales</taxon>
        <taxon>Oceanospirillaceae</taxon>
        <taxon>Amphritea</taxon>
    </lineage>
</organism>
<evidence type="ECO:0000256" key="1">
    <source>
        <dbReference type="ARBA" id="ARBA00022723"/>
    </source>
</evidence>
<dbReference type="GO" id="GO:0070813">
    <property type="term" value="P:hydrogen sulfide metabolic process"/>
    <property type="evidence" value="ECO:0007669"/>
    <property type="project" value="TreeGrafter"/>
</dbReference>
<dbReference type="OrthoDB" id="9784009at2"/>
<reference evidence="4" key="1">
    <citation type="submission" date="2016-10" db="EMBL/GenBank/DDBJ databases">
        <authorList>
            <person name="Varghese N."/>
            <person name="Submissions S."/>
        </authorList>
    </citation>
    <scope>NUCLEOTIDE SEQUENCE [LARGE SCALE GENOMIC DNA]</scope>
    <source>
        <strain evidence="4">DSM 18887</strain>
    </source>
</reference>
<dbReference type="InterPro" id="IPR051682">
    <property type="entry name" value="Mito_Persulfide_Diox"/>
</dbReference>
<dbReference type="SMART" id="SM00849">
    <property type="entry name" value="Lactamase_B"/>
    <property type="match status" value="1"/>
</dbReference>
<gene>
    <name evidence="3" type="ORF">SAMN03080615_02833</name>
</gene>
<dbReference type="GO" id="GO:0006749">
    <property type="term" value="P:glutathione metabolic process"/>
    <property type="evidence" value="ECO:0007669"/>
    <property type="project" value="InterPro"/>
</dbReference>
<accession>A0A1H9J283</accession>
<dbReference type="Pfam" id="PF00753">
    <property type="entry name" value="Lactamase_B"/>
    <property type="match status" value="1"/>
</dbReference>
<evidence type="ECO:0000313" key="3">
    <source>
        <dbReference type="EMBL" id="SEQ80888.1"/>
    </source>
</evidence>